<evidence type="ECO:0000313" key="2">
    <source>
        <dbReference type="Proteomes" id="UP000326198"/>
    </source>
</evidence>
<accession>A0A5N7BB07</accession>
<evidence type="ECO:0000313" key="1">
    <source>
        <dbReference type="EMBL" id="KAE8378949.1"/>
    </source>
</evidence>
<proteinExistence type="predicted"/>
<keyword evidence="2" id="KW-1185">Reference proteome</keyword>
<organism evidence="1 2">
    <name type="scientific">Aspergillus bertholletiae</name>
    <dbReference type="NCBI Taxonomy" id="1226010"/>
    <lineage>
        <taxon>Eukaryota</taxon>
        <taxon>Fungi</taxon>
        <taxon>Dikarya</taxon>
        <taxon>Ascomycota</taxon>
        <taxon>Pezizomycotina</taxon>
        <taxon>Eurotiomycetes</taxon>
        <taxon>Eurotiomycetidae</taxon>
        <taxon>Eurotiales</taxon>
        <taxon>Aspergillaceae</taxon>
        <taxon>Aspergillus</taxon>
        <taxon>Aspergillus subgen. Circumdati</taxon>
    </lineage>
</organism>
<gene>
    <name evidence="1" type="ORF">BDV26DRAFT_179866</name>
</gene>
<dbReference type="EMBL" id="ML736201">
    <property type="protein sequence ID" value="KAE8378949.1"/>
    <property type="molecule type" value="Genomic_DNA"/>
</dbReference>
<protein>
    <submittedName>
        <fullName evidence="1">Uncharacterized protein</fullName>
    </submittedName>
</protein>
<sequence length="75" mass="8629">MTRHCRPVNLGRIKHGICSERQIHFNASPFKCFRRVAGVNGLCCLRNKRTYFHAPPDSLHHGPYIYAHTTIISIL</sequence>
<reference evidence="1 2" key="1">
    <citation type="submission" date="2019-04" db="EMBL/GenBank/DDBJ databases">
        <title>Friends and foes A comparative genomics studyof 23 Aspergillus species from section Flavi.</title>
        <authorList>
            <consortium name="DOE Joint Genome Institute"/>
            <person name="Kjaerbolling I."/>
            <person name="Vesth T."/>
            <person name="Frisvad J.C."/>
            <person name="Nybo J.L."/>
            <person name="Theobald S."/>
            <person name="Kildgaard S."/>
            <person name="Isbrandt T."/>
            <person name="Kuo A."/>
            <person name="Sato A."/>
            <person name="Lyhne E.K."/>
            <person name="Kogle M.E."/>
            <person name="Wiebenga A."/>
            <person name="Kun R.S."/>
            <person name="Lubbers R.J."/>
            <person name="Makela M.R."/>
            <person name="Barry K."/>
            <person name="Chovatia M."/>
            <person name="Clum A."/>
            <person name="Daum C."/>
            <person name="Haridas S."/>
            <person name="He G."/>
            <person name="LaButti K."/>
            <person name="Lipzen A."/>
            <person name="Mondo S."/>
            <person name="Riley R."/>
            <person name="Salamov A."/>
            <person name="Simmons B.A."/>
            <person name="Magnuson J.K."/>
            <person name="Henrissat B."/>
            <person name="Mortensen U.H."/>
            <person name="Larsen T.O."/>
            <person name="Devries R.P."/>
            <person name="Grigoriev I.V."/>
            <person name="Machida M."/>
            <person name="Baker S.E."/>
            <person name="Andersen M.R."/>
        </authorList>
    </citation>
    <scope>NUCLEOTIDE SEQUENCE [LARGE SCALE GENOMIC DNA]</scope>
    <source>
        <strain evidence="1 2">IBT 29228</strain>
    </source>
</reference>
<name>A0A5N7BB07_9EURO</name>
<dbReference type="AlphaFoldDB" id="A0A5N7BB07"/>
<dbReference type="Proteomes" id="UP000326198">
    <property type="component" value="Unassembled WGS sequence"/>
</dbReference>